<gene>
    <name evidence="1" type="ORF">F383_36481</name>
</gene>
<reference evidence="2" key="1">
    <citation type="submission" date="2014-09" db="EMBL/GenBank/DDBJ databases">
        <authorList>
            <person name="Mudge J."/>
            <person name="Ramaraj T."/>
            <person name="Lindquist I.E."/>
            <person name="Bharti A.K."/>
            <person name="Sundararajan A."/>
            <person name="Cameron C.T."/>
            <person name="Woodward J.E."/>
            <person name="May G.D."/>
            <person name="Brubaker C."/>
            <person name="Broadhvest J."/>
            <person name="Wilkins T.A."/>
        </authorList>
    </citation>
    <scope>NUCLEOTIDE SEQUENCE</scope>
    <source>
        <strain evidence="2">cv. AKA8401</strain>
    </source>
</reference>
<keyword evidence="2" id="KW-1185">Reference proteome</keyword>
<name>A0A0B0NBP3_GOSAR</name>
<comment type="caution">
    <text evidence="1">The sequence shown here is derived from an EMBL/GenBank/DDBJ whole genome shotgun (WGS) entry which is preliminary data.</text>
</comment>
<dbReference type="EMBL" id="JRRC01534912">
    <property type="protein sequence ID" value="KHG09224.1"/>
    <property type="molecule type" value="Genomic_DNA"/>
</dbReference>
<evidence type="ECO:0000313" key="1">
    <source>
        <dbReference type="EMBL" id="KHG09224.1"/>
    </source>
</evidence>
<organism evidence="1 2">
    <name type="scientific">Gossypium arboreum</name>
    <name type="common">Tree cotton</name>
    <name type="synonym">Gossypium nanking</name>
    <dbReference type="NCBI Taxonomy" id="29729"/>
    <lineage>
        <taxon>Eukaryota</taxon>
        <taxon>Viridiplantae</taxon>
        <taxon>Streptophyta</taxon>
        <taxon>Embryophyta</taxon>
        <taxon>Tracheophyta</taxon>
        <taxon>Spermatophyta</taxon>
        <taxon>Magnoliopsida</taxon>
        <taxon>eudicotyledons</taxon>
        <taxon>Gunneridae</taxon>
        <taxon>Pentapetalae</taxon>
        <taxon>rosids</taxon>
        <taxon>malvids</taxon>
        <taxon>Malvales</taxon>
        <taxon>Malvaceae</taxon>
        <taxon>Malvoideae</taxon>
        <taxon>Gossypium</taxon>
    </lineage>
</organism>
<evidence type="ECO:0000313" key="2">
    <source>
        <dbReference type="Proteomes" id="UP000032142"/>
    </source>
</evidence>
<protein>
    <submittedName>
        <fullName evidence="1">Uncharacterized protein</fullName>
    </submittedName>
</protein>
<proteinExistence type="predicted"/>
<dbReference type="AlphaFoldDB" id="A0A0B0NBP3"/>
<dbReference type="Proteomes" id="UP000032142">
    <property type="component" value="Unassembled WGS sequence"/>
</dbReference>
<sequence length="73" mass="8420">MTIRRIIGTMIYRLNLKNSWDTNVITLRICVIPCKAMSGTWHWHQYETSCKTIAMLSASICMIPCEAMSGTWH</sequence>
<accession>A0A0B0NBP3</accession>